<evidence type="ECO:0000259" key="2">
    <source>
        <dbReference type="Pfam" id="PF18620"/>
    </source>
</evidence>
<keyword evidence="4" id="KW-1185">Reference proteome</keyword>
<name>A0ABS8U190_9SPHI</name>
<dbReference type="Pfam" id="PF18620">
    <property type="entry name" value="DUF5627"/>
    <property type="match status" value="1"/>
</dbReference>
<dbReference type="Pfam" id="PF08522">
    <property type="entry name" value="BT_3987-like_N"/>
    <property type="match status" value="1"/>
</dbReference>
<dbReference type="Gene3D" id="2.40.128.420">
    <property type="match status" value="1"/>
</dbReference>
<accession>A0ABS8U190</accession>
<dbReference type="InterPro" id="IPR013728">
    <property type="entry name" value="BT_3987-like_N"/>
</dbReference>
<feature type="domain" description="BT-3987-like N-terminal" evidence="1">
    <location>
        <begin position="32"/>
        <end position="159"/>
    </location>
</feature>
<organism evidence="3 4">
    <name type="scientific">Mucilaginibacter roseus</name>
    <dbReference type="NCBI Taxonomy" id="1528868"/>
    <lineage>
        <taxon>Bacteria</taxon>
        <taxon>Pseudomonadati</taxon>
        <taxon>Bacteroidota</taxon>
        <taxon>Sphingobacteriia</taxon>
        <taxon>Sphingobacteriales</taxon>
        <taxon>Sphingobacteriaceae</taxon>
        <taxon>Mucilaginibacter</taxon>
    </lineage>
</organism>
<dbReference type="InterPro" id="IPR040580">
    <property type="entry name" value="DUF5627"/>
</dbReference>
<dbReference type="Proteomes" id="UP001199919">
    <property type="component" value="Unassembled WGS sequence"/>
</dbReference>
<evidence type="ECO:0000313" key="3">
    <source>
        <dbReference type="EMBL" id="MCD8739283.1"/>
    </source>
</evidence>
<dbReference type="Gene3D" id="2.60.40.1740">
    <property type="entry name" value="hypothetical protein (bacova_03559)"/>
    <property type="match status" value="1"/>
</dbReference>
<dbReference type="EMBL" id="JAJPWV010000001">
    <property type="protein sequence ID" value="MCD8739283.1"/>
    <property type="molecule type" value="Genomic_DNA"/>
</dbReference>
<evidence type="ECO:0000313" key="4">
    <source>
        <dbReference type="Proteomes" id="UP001199919"/>
    </source>
</evidence>
<sequence length="324" mass="36232">MRRLINISLLALFAFSSCKNEKWDFPDYGVQSVYFAYQYPVRTLTMGEDLFDTSLDNAHKCQIMATTGGVYSNEKDITINIAVNNDLTQGLKFNPPDYSGDVQPMPASYYRLASDRIIIPKGKIAGGVEVQLTDAYFNDPQSTKVTYVIPVTMTGVNNADSILQARKFTLYAIKYINTWTGNYLRRGRDVAEGKNGNTDLTKTIVRHNQYVERDEVKSLTTRTLTQAVFPLVYKGAGNVDVNCPLLLTFDNEGNCTIAAAGSGYTATGNGKFVKRGEKNSWGAQDRDALYLNYRVELTDMRVATTDTLVMRDRGVKMETFNPIK</sequence>
<feature type="domain" description="DUF5627" evidence="2">
    <location>
        <begin position="178"/>
        <end position="314"/>
    </location>
</feature>
<dbReference type="RefSeq" id="WP_232175152.1">
    <property type="nucleotide sequence ID" value="NZ_JAJPWV010000001.1"/>
</dbReference>
<dbReference type="PROSITE" id="PS51257">
    <property type="entry name" value="PROKAR_LIPOPROTEIN"/>
    <property type="match status" value="1"/>
</dbReference>
<evidence type="ECO:0000259" key="1">
    <source>
        <dbReference type="Pfam" id="PF08522"/>
    </source>
</evidence>
<gene>
    <name evidence="3" type="ORF">LT679_01605</name>
</gene>
<protein>
    <submittedName>
        <fullName evidence="3">DUF5627 domain-containing protein</fullName>
    </submittedName>
</protein>
<reference evidence="3 4" key="1">
    <citation type="submission" date="2021-12" db="EMBL/GenBank/DDBJ databases">
        <title>Mucilaginibacter roseus genome.</title>
        <authorList>
            <person name="Ferreira J.R."/>
            <person name="Newman J.D."/>
        </authorList>
    </citation>
    <scope>NUCLEOTIDE SEQUENCE [LARGE SCALE GENOMIC DNA]</scope>
    <source>
        <strain evidence="3 4">LMG 28454</strain>
    </source>
</reference>
<proteinExistence type="predicted"/>
<comment type="caution">
    <text evidence="3">The sequence shown here is derived from an EMBL/GenBank/DDBJ whole genome shotgun (WGS) entry which is preliminary data.</text>
</comment>